<evidence type="ECO:0000313" key="2">
    <source>
        <dbReference type="EMBL" id="PSC72976.1"/>
    </source>
</evidence>
<organism evidence="2 3">
    <name type="scientific">Micractinium conductrix</name>
    <dbReference type="NCBI Taxonomy" id="554055"/>
    <lineage>
        <taxon>Eukaryota</taxon>
        <taxon>Viridiplantae</taxon>
        <taxon>Chlorophyta</taxon>
        <taxon>core chlorophytes</taxon>
        <taxon>Trebouxiophyceae</taxon>
        <taxon>Chlorellales</taxon>
        <taxon>Chlorellaceae</taxon>
        <taxon>Chlorella clade</taxon>
        <taxon>Micractinium</taxon>
    </lineage>
</organism>
<dbReference type="OrthoDB" id="515726at2759"/>
<gene>
    <name evidence="2" type="ORF">C2E20_3593</name>
</gene>
<evidence type="ECO:0000313" key="3">
    <source>
        <dbReference type="Proteomes" id="UP000239649"/>
    </source>
</evidence>
<comment type="caution">
    <text evidence="2">The sequence shown here is derived from an EMBL/GenBank/DDBJ whole genome shotgun (WGS) entry which is preliminary data.</text>
</comment>
<evidence type="ECO:0000256" key="1">
    <source>
        <dbReference type="SAM" id="MobiDB-lite"/>
    </source>
</evidence>
<feature type="compositionally biased region" description="Low complexity" evidence="1">
    <location>
        <begin position="363"/>
        <end position="375"/>
    </location>
</feature>
<reference evidence="2 3" key="1">
    <citation type="journal article" date="2018" name="Plant J.">
        <title>Genome sequences of Chlorella sorokiniana UTEX 1602 and Micractinium conductrix SAG 241.80: implications to maltose excretion by a green alga.</title>
        <authorList>
            <person name="Arriola M.B."/>
            <person name="Velmurugan N."/>
            <person name="Zhang Y."/>
            <person name="Plunkett M.H."/>
            <person name="Hondzo H."/>
            <person name="Barney B.M."/>
        </authorList>
    </citation>
    <scope>NUCLEOTIDE SEQUENCE [LARGE SCALE GENOMIC DNA]</scope>
    <source>
        <strain evidence="2 3">SAG 241.80</strain>
    </source>
</reference>
<feature type="region of interest" description="Disordered" evidence="1">
    <location>
        <begin position="287"/>
        <end position="308"/>
    </location>
</feature>
<dbReference type="AlphaFoldDB" id="A0A2P6VFV4"/>
<dbReference type="EMBL" id="LHPF02000008">
    <property type="protein sequence ID" value="PSC72976.1"/>
    <property type="molecule type" value="Genomic_DNA"/>
</dbReference>
<dbReference type="Proteomes" id="UP000239649">
    <property type="component" value="Unassembled WGS sequence"/>
</dbReference>
<feature type="region of interest" description="Disordered" evidence="1">
    <location>
        <begin position="353"/>
        <end position="395"/>
    </location>
</feature>
<feature type="compositionally biased region" description="Polar residues" evidence="1">
    <location>
        <begin position="292"/>
        <end position="307"/>
    </location>
</feature>
<sequence>MAAFPSPPRRSRSQEALAAVEFMSGADGVVVQFSPCKPHMSISPRGRALRGGAAMLEALDAAAGGLARRDAPSPTGVAYLPHVAPSTASQPSSATSSLAAALADLSVSSRASSAGDLGDRAKLLASLGLPPPPAAAAAAQQRLGVRLHSRCPSEETLAVGGGGGGGGGSDAVQSMSPQLIGAVRSFDSFILNTLTPIKTRSPAKAPLQQHACESASPAAYPDSLLPSGVSPFNKAAAGGAKPKLQPMGRPVVYHSRGSSMAAPGAYNPYDMTAAALCSDFRSPAKSLHSPFPGSSRTVTPTPSQWGSAGTRASAYRAMAAQQALAPQAKEDEPDFYVSVPGMKRQQTLSRSISGISSLGGGATPAAPAAAAEAPSPAAPQPRPPSRVGSLERHPTLGSGTVVHGFKGLFRNIIVAGSTSNAGC</sequence>
<name>A0A2P6VFV4_9CHLO</name>
<accession>A0A2P6VFV4</accession>
<proteinExistence type="predicted"/>
<keyword evidence="3" id="KW-1185">Reference proteome</keyword>
<protein>
    <submittedName>
        <fullName evidence="2">Uncharacterized protein</fullName>
    </submittedName>
</protein>